<dbReference type="SUPFAM" id="SSF51445">
    <property type="entry name" value="(Trans)glycosidases"/>
    <property type="match status" value="1"/>
</dbReference>
<reference evidence="7" key="1">
    <citation type="journal article" date="2019" name="Int. J. Syst. Evol. Microbiol.">
        <title>The Global Catalogue of Microorganisms (GCM) 10K type strain sequencing project: providing services to taxonomists for standard genome sequencing and annotation.</title>
        <authorList>
            <consortium name="The Broad Institute Genomics Platform"/>
            <consortium name="The Broad Institute Genome Sequencing Center for Infectious Disease"/>
            <person name="Wu L."/>
            <person name="Ma J."/>
        </authorList>
    </citation>
    <scope>NUCLEOTIDE SEQUENCE [LARGE SCALE GENOMIC DNA]</scope>
    <source>
        <strain evidence="7">KCTC 12848</strain>
    </source>
</reference>
<dbReference type="SUPFAM" id="SSF52279">
    <property type="entry name" value="Beta-D-glucan exohydrolase, C-terminal domain"/>
    <property type="match status" value="1"/>
</dbReference>
<comment type="caution">
    <text evidence="6">The sequence shown here is derived from an EMBL/GenBank/DDBJ whole genome shotgun (WGS) entry which is preliminary data.</text>
</comment>
<feature type="domain" description="Glycoside hydrolase family 3 N-terminal" evidence="3">
    <location>
        <begin position="71"/>
        <end position="395"/>
    </location>
</feature>
<dbReference type="PRINTS" id="PR00133">
    <property type="entry name" value="GLHYDRLASE3"/>
</dbReference>
<keyword evidence="1" id="KW-0378">Hydrolase</keyword>
<dbReference type="Proteomes" id="UP001597425">
    <property type="component" value="Unassembled WGS sequence"/>
</dbReference>
<name>A0ABW5EIY3_9GAMM</name>
<accession>A0ABW5EIY3</accession>
<dbReference type="Gene3D" id="3.20.20.300">
    <property type="entry name" value="Glycoside hydrolase, family 3, N-terminal domain"/>
    <property type="match status" value="1"/>
</dbReference>
<dbReference type="PANTHER" id="PTHR30620">
    <property type="entry name" value="PERIPLASMIC BETA-GLUCOSIDASE-RELATED"/>
    <property type="match status" value="1"/>
</dbReference>
<dbReference type="EMBL" id="JBHUJD010000026">
    <property type="protein sequence ID" value="MFD2311995.1"/>
    <property type="molecule type" value="Genomic_DNA"/>
</dbReference>
<feature type="chain" id="PRO_5045340177" evidence="2">
    <location>
        <begin position="23"/>
        <end position="859"/>
    </location>
</feature>
<evidence type="ECO:0000259" key="5">
    <source>
        <dbReference type="Pfam" id="PF18559"/>
    </source>
</evidence>
<dbReference type="InterPro" id="IPR041443">
    <property type="entry name" value="Exop_C"/>
</dbReference>
<dbReference type="PROSITE" id="PS51257">
    <property type="entry name" value="PROKAR_LIPOPROTEIN"/>
    <property type="match status" value="1"/>
</dbReference>
<dbReference type="PANTHER" id="PTHR30620:SF77">
    <property type="entry name" value="LYSOSOMAL BETA GLUCOSIDASE-LIKE"/>
    <property type="match status" value="1"/>
</dbReference>
<evidence type="ECO:0000256" key="1">
    <source>
        <dbReference type="ARBA" id="ARBA00022801"/>
    </source>
</evidence>
<feature type="domain" description="ExoP galactose-binding-like" evidence="5">
    <location>
        <begin position="687"/>
        <end position="844"/>
    </location>
</feature>
<sequence length="859" mass="93149">MFYRHYRAARTLALCAALTACGGDNAPSPEQQQSQPAAETANPDAWPELQAALRRDPEQEARIADLLSRMTIEEKVGQLIQAEIKYVTPEDVKKYHLGSILNGGGTYPDNDKFATPEDWLALADAYYEASMDTSDGGVAIPVIWGSDAVHGHNNVIGATLFPHNIGLGATRDPELIRRIGKATAREVAVTGVNWTFAPTVAVVRDDRWGRTFESYSEDPRIVRQYAEQMVEGIQGEKDSDTFLDGRHLVSATKHFIGDGGTERGIDRGDTKASEKELAEIHAAGYISALEAGVQTVMASFNSWNGKRLHGHEYLLTDILKERLGFDGFVVGDWNGHRFVEGCTVESCAQSINAGLDMFMAPSDWKPLYKNTLAQAKSGEISPERLDDAVTRILRVKLRAGLFERNQPLAGRTDIMGSAEHRAIAREAVRKSLVLLKNNGGLLPLDPEQKILVAGDAADNIAKQSGGWTISWQGTGNTDADFPGATSIYDGIKSAVSTAGGEAALSENGDFSGATFADGGEADVAVVVFGENPYAEWHGDLASLEYQLGTKTDLELLQKLQEQDIPVVSIFISGRPLWVNKEMNASDAFVAAWLPGSEGAGVADVILTDADGKKQYDFTGRLSFSWPRLVHQTVINHRDEDYKPLFTYGYGLHYGDSTQISNNLPDDGETYADGALEDAWLMVSRPRAPWQLMIAENGRDPVAVTGNRASSGDDNNITVASIDMESQEDARQIDWKGLRGGSVQLSAQKPQDLSRYIAEEAALTLDIRVDRLPEQPVSARIACADGCAGELPLQQPLQSLPTGDWSQLSIDLQCFAEEGADFSRISNGLSLTSEGPLSLAVANIKYVPGAAESAEIRCRG</sequence>
<keyword evidence="7" id="KW-1185">Reference proteome</keyword>
<dbReference type="Gene3D" id="2.60.120.430">
    <property type="entry name" value="Galactose-binding lectin"/>
    <property type="match status" value="1"/>
</dbReference>
<keyword evidence="2" id="KW-0732">Signal</keyword>
<evidence type="ECO:0000313" key="7">
    <source>
        <dbReference type="Proteomes" id="UP001597425"/>
    </source>
</evidence>
<feature type="signal peptide" evidence="2">
    <location>
        <begin position="1"/>
        <end position="22"/>
    </location>
</feature>
<protein>
    <submittedName>
        <fullName evidence="6">Exo 1,3/1,4-beta-D-glucan glucohydrolase</fullName>
    </submittedName>
</protein>
<evidence type="ECO:0000313" key="6">
    <source>
        <dbReference type="EMBL" id="MFD2311995.1"/>
    </source>
</evidence>
<dbReference type="InterPro" id="IPR001764">
    <property type="entry name" value="Glyco_hydro_3_N"/>
</dbReference>
<evidence type="ECO:0000259" key="4">
    <source>
        <dbReference type="Pfam" id="PF01915"/>
    </source>
</evidence>
<dbReference type="InterPro" id="IPR051915">
    <property type="entry name" value="Cellulose_Degrad_GH3"/>
</dbReference>
<evidence type="ECO:0000259" key="3">
    <source>
        <dbReference type="Pfam" id="PF00933"/>
    </source>
</evidence>
<organism evidence="6 7">
    <name type="scientific">Microbulbifer halophilus</name>
    <dbReference type="NCBI Taxonomy" id="453963"/>
    <lineage>
        <taxon>Bacteria</taxon>
        <taxon>Pseudomonadati</taxon>
        <taxon>Pseudomonadota</taxon>
        <taxon>Gammaproteobacteria</taxon>
        <taxon>Cellvibrionales</taxon>
        <taxon>Microbulbiferaceae</taxon>
        <taxon>Microbulbifer</taxon>
    </lineage>
</organism>
<dbReference type="InterPro" id="IPR002772">
    <property type="entry name" value="Glyco_hydro_3_C"/>
</dbReference>
<evidence type="ECO:0000256" key="2">
    <source>
        <dbReference type="SAM" id="SignalP"/>
    </source>
</evidence>
<dbReference type="InterPro" id="IPR036881">
    <property type="entry name" value="Glyco_hydro_3_C_sf"/>
</dbReference>
<gene>
    <name evidence="6" type="ORF">ACFSKX_16320</name>
</gene>
<dbReference type="Pfam" id="PF01915">
    <property type="entry name" value="Glyco_hydro_3_C"/>
    <property type="match status" value="1"/>
</dbReference>
<dbReference type="InterPro" id="IPR036962">
    <property type="entry name" value="Glyco_hydro_3_N_sf"/>
</dbReference>
<dbReference type="InterPro" id="IPR017853">
    <property type="entry name" value="GH"/>
</dbReference>
<proteinExistence type="predicted"/>
<dbReference type="Pfam" id="PF00933">
    <property type="entry name" value="Glyco_hydro_3"/>
    <property type="match status" value="1"/>
</dbReference>
<dbReference type="Pfam" id="PF18559">
    <property type="entry name" value="Exop_C"/>
    <property type="match status" value="1"/>
</dbReference>
<dbReference type="RefSeq" id="WP_265722792.1">
    <property type="nucleotide sequence ID" value="NZ_JAPIVK010000029.1"/>
</dbReference>
<dbReference type="Gene3D" id="3.40.50.1700">
    <property type="entry name" value="Glycoside hydrolase family 3 C-terminal domain"/>
    <property type="match status" value="1"/>
</dbReference>
<feature type="domain" description="Glycoside hydrolase family 3 C-terminal" evidence="4">
    <location>
        <begin position="432"/>
        <end position="653"/>
    </location>
</feature>